<feature type="signal peptide" evidence="5">
    <location>
        <begin position="1"/>
        <end position="22"/>
    </location>
</feature>
<gene>
    <name evidence="6" type="ORF">DFH08DRAFT_794849</name>
</gene>
<dbReference type="GO" id="GO:0006874">
    <property type="term" value="P:intracellular calcium ion homeostasis"/>
    <property type="evidence" value="ECO:0007669"/>
    <property type="project" value="TreeGrafter"/>
</dbReference>
<evidence type="ECO:0000256" key="5">
    <source>
        <dbReference type="SAM" id="SignalP"/>
    </source>
</evidence>
<name>A0AAD6YZJ8_9AGAR</name>
<evidence type="ECO:0008006" key="8">
    <source>
        <dbReference type="Google" id="ProtNLM"/>
    </source>
</evidence>
<evidence type="ECO:0000313" key="7">
    <source>
        <dbReference type="Proteomes" id="UP001218218"/>
    </source>
</evidence>
<dbReference type="AlphaFoldDB" id="A0AAD6YZJ8"/>
<reference evidence="6" key="1">
    <citation type="submission" date="2023-03" db="EMBL/GenBank/DDBJ databases">
        <title>Massive genome expansion in bonnet fungi (Mycena s.s.) driven by repeated elements and novel gene families across ecological guilds.</title>
        <authorList>
            <consortium name="Lawrence Berkeley National Laboratory"/>
            <person name="Harder C.B."/>
            <person name="Miyauchi S."/>
            <person name="Viragh M."/>
            <person name="Kuo A."/>
            <person name="Thoen E."/>
            <person name="Andreopoulos B."/>
            <person name="Lu D."/>
            <person name="Skrede I."/>
            <person name="Drula E."/>
            <person name="Henrissat B."/>
            <person name="Morin E."/>
            <person name="Kohler A."/>
            <person name="Barry K."/>
            <person name="LaButti K."/>
            <person name="Morin E."/>
            <person name="Salamov A."/>
            <person name="Lipzen A."/>
            <person name="Mereny Z."/>
            <person name="Hegedus B."/>
            <person name="Baldrian P."/>
            <person name="Stursova M."/>
            <person name="Weitz H."/>
            <person name="Taylor A."/>
            <person name="Grigoriev I.V."/>
            <person name="Nagy L.G."/>
            <person name="Martin F."/>
            <person name="Kauserud H."/>
        </authorList>
    </citation>
    <scope>NUCLEOTIDE SEQUENCE</scope>
    <source>
        <strain evidence="6">CBHHK002</strain>
    </source>
</reference>
<evidence type="ECO:0000256" key="2">
    <source>
        <dbReference type="ARBA" id="ARBA00011748"/>
    </source>
</evidence>
<dbReference type="InterPro" id="IPR004978">
    <property type="entry name" value="Stanniocalcin"/>
</dbReference>
<organism evidence="6 7">
    <name type="scientific">Mycena albidolilacea</name>
    <dbReference type="NCBI Taxonomy" id="1033008"/>
    <lineage>
        <taxon>Eukaryota</taxon>
        <taxon>Fungi</taxon>
        <taxon>Dikarya</taxon>
        <taxon>Basidiomycota</taxon>
        <taxon>Agaricomycotina</taxon>
        <taxon>Agaricomycetes</taxon>
        <taxon>Agaricomycetidae</taxon>
        <taxon>Agaricales</taxon>
        <taxon>Marasmiineae</taxon>
        <taxon>Mycenaceae</taxon>
        <taxon>Mycena</taxon>
    </lineage>
</organism>
<evidence type="ECO:0000256" key="3">
    <source>
        <dbReference type="ARBA" id="ARBA00022702"/>
    </source>
</evidence>
<accession>A0AAD6YZJ8</accession>
<keyword evidence="3" id="KW-0372">Hormone</keyword>
<evidence type="ECO:0000256" key="4">
    <source>
        <dbReference type="ARBA" id="ARBA00023157"/>
    </source>
</evidence>
<keyword evidence="5" id="KW-0732">Signal</keyword>
<comment type="subunit">
    <text evidence="2">Homodimer; disulfide-linked.</text>
</comment>
<dbReference type="PANTHER" id="PTHR11245">
    <property type="entry name" value="STANNIOCALCIN"/>
    <property type="match status" value="1"/>
</dbReference>
<protein>
    <recommendedName>
        <fullName evidence="8">Stanniocalcin</fullName>
    </recommendedName>
</protein>
<evidence type="ECO:0000256" key="1">
    <source>
        <dbReference type="ARBA" id="ARBA00008693"/>
    </source>
</evidence>
<sequence>MFWRFSFVFTIFFLALPFVVTAKNLTKCTTPIRDDCTFYTDCLEAKYQCGADGYPIGYGFHFCTKFAESKSILSTAGKAWISNTMLCLQKALVPEATGAAGAVTTCADLKTKAFATHADCYVDSGLCSLPISDWEKVAVDIVGPGTLVESFDALKATASVGVQCTKFFAELVASAVFPRMRRVRRGLF</sequence>
<proteinExistence type="inferred from homology"/>
<dbReference type="GO" id="GO:0005615">
    <property type="term" value="C:extracellular space"/>
    <property type="evidence" value="ECO:0007669"/>
    <property type="project" value="TreeGrafter"/>
</dbReference>
<dbReference type="EMBL" id="JARIHO010000124">
    <property type="protein sequence ID" value="KAJ7301897.1"/>
    <property type="molecule type" value="Genomic_DNA"/>
</dbReference>
<feature type="chain" id="PRO_5042121707" description="Stanniocalcin" evidence="5">
    <location>
        <begin position="23"/>
        <end position="188"/>
    </location>
</feature>
<dbReference type="GO" id="GO:0005179">
    <property type="term" value="F:hormone activity"/>
    <property type="evidence" value="ECO:0007669"/>
    <property type="project" value="UniProtKB-KW"/>
</dbReference>
<comment type="caution">
    <text evidence="6">The sequence shown here is derived from an EMBL/GenBank/DDBJ whole genome shotgun (WGS) entry which is preliminary data.</text>
</comment>
<dbReference type="Pfam" id="PF03298">
    <property type="entry name" value="Stanniocalcin"/>
    <property type="match status" value="1"/>
</dbReference>
<dbReference type="PANTHER" id="PTHR11245:SF6">
    <property type="entry name" value="DUF19 DOMAIN-CONTAINING PROTEIN"/>
    <property type="match status" value="1"/>
</dbReference>
<keyword evidence="4" id="KW-1015">Disulfide bond</keyword>
<keyword evidence="7" id="KW-1185">Reference proteome</keyword>
<evidence type="ECO:0000313" key="6">
    <source>
        <dbReference type="EMBL" id="KAJ7301897.1"/>
    </source>
</evidence>
<comment type="similarity">
    <text evidence="1">Belongs to the stanniocalcin family.</text>
</comment>
<dbReference type="Proteomes" id="UP001218218">
    <property type="component" value="Unassembled WGS sequence"/>
</dbReference>